<gene>
    <name evidence="2" type="primary">LOC102349269</name>
</gene>
<feature type="domain" description="DUF4371" evidence="1">
    <location>
        <begin position="97"/>
        <end position="264"/>
    </location>
</feature>
<dbReference type="EMBL" id="AFYH01265000">
    <property type="status" value="NOT_ANNOTATED_CDS"/>
    <property type="molecule type" value="Genomic_DNA"/>
</dbReference>
<dbReference type="EMBL" id="AFYH01264997">
    <property type="status" value="NOT_ANNOTATED_CDS"/>
    <property type="molecule type" value="Genomic_DNA"/>
</dbReference>
<dbReference type="Pfam" id="PF14291">
    <property type="entry name" value="DUF4371"/>
    <property type="match status" value="1"/>
</dbReference>
<proteinExistence type="predicted"/>
<dbReference type="EMBL" id="AFYH01264998">
    <property type="status" value="NOT_ANNOTATED_CDS"/>
    <property type="molecule type" value="Genomic_DNA"/>
</dbReference>
<organism evidence="2 3">
    <name type="scientific">Latimeria chalumnae</name>
    <name type="common">Coelacanth</name>
    <dbReference type="NCBI Taxonomy" id="7897"/>
    <lineage>
        <taxon>Eukaryota</taxon>
        <taxon>Metazoa</taxon>
        <taxon>Chordata</taxon>
        <taxon>Craniata</taxon>
        <taxon>Vertebrata</taxon>
        <taxon>Euteleostomi</taxon>
        <taxon>Coelacanthiformes</taxon>
        <taxon>Coelacanthidae</taxon>
        <taxon>Latimeria</taxon>
    </lineage>
</organism>
<dbReference type="InterPro" id="IPR025398">
    <property type="entry name" value="DUF4371"/>
</dbReference>
<dbReference type="EMBL" id="AFYH01264999">
    <property type="status" value="NOT_ANNOTATED_CDS"/>
    <property type="molecule type" value="Genomic_DNA"/>
</dbReference>
<reference evidence="3" key="1">
    <citation type="submission" date="2011-08" db="EMBL/GenBank/DDBJ databases">
        <title>The draft genome of Latimeria chalumnae.</title>
        <authorList>
            <person name="Di Palma F."/>
            <person name="Alfoldi J."/>
            <person name="Johnson J."/>
            <person name="Berlin A."/>
            <person name="Gnerre S."/>
            <person name="Jaffe D."/>
            <person name="MacCallum I."/>
            <person name="Young S."/>
            <person name="Walker B.J."/>
            <person name="Lander E."/>
            <person name="Lindblad-Toh K."/>
        </authorList>
    </citation>
    <scope>NUCLEOTIDE SEQUENCE [LARGE SCALE GENOMIC DNA]</scope>
    <source>
        <strain evidence="3">Wild caught</strain>
    </source>
</reference>
<reference evidence="2" key="3">
    <citation type="submission" date="2025-09" db="UniProtKB">
        <authorList>
            <consortium name="Ensembl"/>
        </authorList>
    </citation>
    <scope>IDENTIFICATION</scope>
</reference>
<dbReference type="EMBL" id="AFYH01265001">
    <property type="status" value="NOT_ANNOTATED_CDS"/>
    <property type="molecule type" value="Genomic_DNA"/>
</dbReference>
<protein>
    <recommendedName>
        <fullName evidence="1">DUF4371 domain-containing protein</fullName>
    </recommendedName>
</protein>
<dbReference type="Proteomes" id="UP000008672">
    <property type="component" value="Unassembled WGS sequence"/>
</dbReference>
<keyword evidence="3" id="KW-1185">Reference proteome</keyword>
<reference evidence="2" key="2">
    <citation type="submission" date="2025-08" db="UniProtKB">
        <authorList>
            <consortium name="Ensembl"/>
        </authorList>
    </citation>
    <scope>IDENTIFICATION</scope>
</reference>
<dbReference type="Bgee" id="ENSLACG00000001608">
    <property type="expression patterns" value="Expressed in post-anal tail muscle and 3 other cell types or tissues"/>
</dbReference>
<dbReference type="PANTHER" id="PTHR46289">
    <property type="entry name" value="52 KDA REPRESSOR OF THE INHIBITOR OF THE PROTEIN KINASE-LIKE PROTEIN-RELATED"/>
    <property type="match status" value="1"/>
</dbReference>
<name>M3XKA7_LATCH</name>
<evidence type="ECO:0000313" key="3">
    <source>
        <dbReference type="Proteomes" id="UP000008672"/>
    </source>
</evidence>
<dbReference type="GeneTree" id="ENSGT00530000063516"/>
<accession>M3XKA7</accession>
<sequence length="686" mass="78946">MLTFQSAYRIILRDDAIPTIFEHTAQFNDPQNRHQTKELSEELEHLKGSTVEDFVKQECNEINIQSIIKEEEFYDVEPVLLSQEEKEEKEYLRSLFEILTVMGKQNIPLEGHEAETPDGIFTPGNFQALLDLQINAGDEVLRKRFEMTAVNMDYCSKVEQKQMLQVCESCIREEILREIRDSRFFSVVAGEEIDVAGEEHLPLFIRFVDKSNDLKEEFIEFFPCRADAETLAVQLHMTITEKWGLNMEYCRGQAYVSSSRMAAKMKTVAARLLEKHPQATLTSCCSCALNIFLAKSVPVSGVTFLLEIMEQISMFFNQSPQLQAEMDKILSLYFQNHEEEGRERKTPFCCQWIERHDAFEIMVDLLEALVTCLDGITNSISGLWSNPVKTQANVLSTVLTEFESVISLVVLKNALSFTVDFGKNLQGKMWDVFFAANNLKAILTSLNEVLENIEIYHDFWFEEATNLAVEMGILVKLPRRCWRNQPDVMNTNLLAKGYYKEELSIPVVKHIIQELKDIFSENHLKALKCLSFVPSVMGQVKFNTCEESNADLYTNDLPNPDMLSAELNCWRIKWKLRGKDVKLPSTICDTLHLPDIQFFPNMYTLLKILCILPVIKVESDKFETGRSRLRAYLKDTPKEHRSNSLALLNVNYDANHDLDLMVNTYLKMFPEKIQLQNVVLPHAVIS</sequence>
<evidence type="ECO:0000313" key="2">
    <source>
        <dbReference type="Ensembl" id="ENSLACP00000023163.1"/>
    </source>
</evidence>
<dbReference type="PANTHER" id="PTHR46289:SF16">
    <property type="entry name" value="52 KDA REPRESSOR OF THE INHIBITOR OF THE PROTEIN KINASE"/>
    <property type="match status" value="1"/>
</dbReference>
<dbReference type="InterPro" id="IPR052958">
    <property type="entry name" value="IFN-induced_PKR_regulator"/>
</dbReference>
<evidence type="ECO:0000259" key="1">
    <source>
        <dbReference type="Pfam" id="PF14291"/>
    </source>
</evidence>
<dbReference type="Ensembl" id="ENSLACT00000025327.1">
    <property type="protein sequence ID" value="ENSLACP00000023163.1"/>
    <property type="gene ID" value="ENSLACG00000001608.2"/>
</dbReference>
<dbReference type="AlphaFoldDB" id="M3XKA7"/>